<comment type="caution">
    <text evidence="2">The sequence shown here is derived from an EMBL/GenBank/DDBJ whole genome shotgun (WGS) entry which is preliminary data.</text>
</comment>
<keyword evidence="3" id="KW-1185">Reference proteome</keyword>
<sequence>MNILLLGYYGFKNIGDDLSIQELIEIFASQEIIKNIFVFCEDTSYESTNTKVVFCNTRKLSILQKIFILFQSDYLIWGGSTYNLKDSSNKLLMMQQFAKLVGKRFCYLGVGLESFSIEELTTKAKVLKNADILYLRDKNSYNLAVSKMDSIKAYLGGYLAFLNPDRYEKWIKSDRANQIQNISFTGNFWWGEGRAEFYSQQLLPLIEKFNAVIHLLPAQVGVEKNDNKFHKLLKNYLPDRNCKIHSWSQPQDFVELLSQMDFHFGNRLHSVMLADLLGIPNIGIDEYVSKTSKIKNYIDKTEMLPLHRMLNFMEPIDICVIEKIFHEYQRPSEFILNESKTAKEGVELVLQERSQTSFSIFPVLVGLRS</sequence>
<evidence type="ECO:0000313" key="2">
    <source>
        <dbReference type="EMBL" id="KAF3886959.1"/>
    </source>
</evidence>
<organism evidence="2 3">
    <name type="scientific">Tolypothrix bouteillei VB521301</name>
    <dbReference type="NCBI Taxonomy" id="1479485"/>
    <lineage>
        <taxon>Bacteria</taxon>
        <taxon>Bacillati</taxon>
        <taxon>Cyanobacteriota</taxon>
        <taxon>Cyanophyceae</taxon>
        <taxon>Nostocales</taxon>
        <taxon>Tolypothrichaceae</taxon>
        <taxon>Tolypothrix</taxon>
    </lineage>
</organism>
<protein>
    <submittedName>
        <fullName evidence="2">Polysaccharide pyruvyl transferase family protein</fullName>
    </submittedName>
</protein>
<evidence type="ECO:0000313" key="3">
    <source>
        <dbReference type="Proteomes" id="UP000029738"/>
    </source>
</evidence>
<evidence type="ECO:0000259" key="1">
    <source>
        <dbReference type="Pfam" id="PF04230"/>
    </source>
</evidence>
<name>A0A8S9T613_9CYAN</name>
<dbReference type="InterPro" id="IPR007345">
    <property type="entry name" value="Polysacch_pyruvyl_Trfase"/>
</dbReference>
<gene>
    <name evidence="2" type="ORF">DA73_0400016800</name>
</gene>
<dbReference type="PANTHER" id="PTHR36836">
    <property type="entry name" value="COLANIC ACID BIOSYNTHESIS PROTEIN WCAK"/>
    <property type="match status" value="1"/>
</dbReference>
<accession>A0A8S9T613</accession>
<dbReference type="Proteomes" id="UP000029738">
    <property type="component" value="Unassembled WGS sequence"/>
</dbReference>
<dbReference type="AlphaFoldDB" id="A0A8S9T613"/>
<dbReference type="PANTHER" id="PTHR36836:SF1">
    <property type="entry name" value="COLANIC ACID BIOSYNTHESIS PROTEIN WCAK"/>
    <property type="match status" value="1"/>
</dbReference>
<feature type="domain" description="Polysaccharide pyruvyl transferase" evidence="1">
    <location>
        <begin position="13"/>
        <end position="285"/>
    </location>
</feature>
<dbReference type="EMBL" id="JHEG04000001">
    <property type="protein sequence ID" value="KAF3886959.1"/>
    <property type="molecule type" value="Genomic_DNA"/>
</dbReference>
<keyword evidence="2" id="KW-0808">Transferase</keyword>
<reference evidence="2" key="1">
    <citation type="journal article" date="2015" name="Genome Announc.">
        <title>Draft Genome Sequence of Tolypothrix boutellei Strain VB521301.</title>
        <authorList>
            <person name="Chandrababunaidu M.M."/>
            <person name="Singh D."/>
            <person name="Sen D."/>
            <person name="Bhan S."/>
            <person name="Das S."/>
            <person name="Gupta A."/>
            <person name="Adhikary S.P."/>
            <person name="Tripathy S."/>
        </authorList>
    </citation>
    <scope>NUCLEOTIDE SEQUENCE</scope>
    <source>
        <strain evidence="2">VB521301</strain>
    </source>
</reference>
<dbReference type="Pfam" id="PF04230">
    <property type="entry name" value="PS_pyruv_trans"/>
    <property type="match status" value="1"/>
</dbReference>
<dbReference type="RefSeq" id="WP_038082839.1">
    <property type="nucleotide sequence ID" value="NZ_JHEG04000001.1"/>
</dbReference>
<reference evidence="2" key="2">
    <citation type="submission" date="2019-11" db="EMBL/GenBank/DDBJ databases">
        <title>Improved Assembly of Tolypothrix boutellei genome.</title>
        <authorList>
            <person name="Sarangi A.N."/>
            <person name="Mukherjee M."/>
            <person name="Ghosh S."/>
            <person name="Singh D."/>
            <person name="Das A."/>
            <person name="Kant S."/>
            <person name="Prusty A."/>
            <person name="Tripathy S."/>
        </authorList>
    </citation>
    <scope>NUCLEOTIDE SEQUENCE</scope>
    <source>
        <strain evidence="2">VB521301</strain>
    </source>
</reference>
<dbReference type="GO" id="GO:0016740">
    <property type="term" value="F:transferase activity"/>
    <property type="evidence" value="ECO:0007669"/>
    <property type="project" value="UniProtKB-KW"/>
</dbReference>
<proteinExistence type="predicted"/>